<reference evidence="6 7" key="1">
    <citation type="submission" date="2010-12" db="EMBL/GenBank/DDBJ databases">
        <title>Complete sequence of Ethanoligenens harbinense YUAN-3.</title>
        <authorList>
            <person name="Lucas S."/>
            <person name="Copeland A."/>
            <person name="Lapidus A."/>
            <person name="Cheng J.-F."/>
            <person name="Bruce D."/>
            <person name="Goodwin L."/>
            <person name="Pitluck S."/>
            <person name="Chertkov O."/>
            <person name="Misra M."/>
            <person name="Detter J.C."/>
            <person name="Han C."/>
            <person name="Tapia R."/>
            <person name="Land M."/>
            <person name="Hauser L."/>
            <person name="Jeffries C."/>
            <person name="Kyrpides N."/>
            <person name="Ivanova N."/>
            <person name="Mikhailova N."/>
            <person name="Wang A."/>
            <person name="Mouttaki H."/>
            <person name="He Z."/>
            <person name="Zhou J."/>
            <person name="Hemme C.L."/>
            <person name="Woyke T."/>
        </authorList>
    </citation>
    <scope>NUCLEOTIDE SEQUENCE [LARGE SCALE GENOMIC DNA]</scope>
    <source>
        <strain evidence="7">DSM 18485 / JCM 12961 / CGMCC 1.5033 / YUAN-3</strain>
    </source>
</reference>
<proteinExistence type="predicted"/>
<dbReference type="PROSITE" id="PS51379">
    <property type="entry name" value="4FE4S_FER_2"/>
    <property type="match status" value="2"/>
</dbReference>
<sequence>MMKHRYLQDVVTLKLDADKCTGCGMCVNVCPHSVFELDDGKAKIIDINSCMECGACAKNCAFSAITVSPGVGCAAAIIKGMLTGSKPSCDCSSDGNCC</sequence>
<evidence type="ECO:0000313" key="7">
    <source>
        <dbReference type="Proteomes" id="UP000001551"/>
    </source>
</evidence>
<dbReference type="Pfam" id="PF13237">
    <property type="entry name" value="Fer4_10"/>
    <property type="match status" value="1"/>
</dbReference>
<feature type="domain" description="4Fe-4S ferredoxin-type" evidence="5">
    <location>
        <begin position="11"/>
        <end position="40"/>
    </location>
</feature>
<dbReference type="GO" id="GO:0051539">
    <property type="term" value="F:4 iron, 4 sulfur cluster binding"/>
    <property type="evidence" value="ECO:0007669"/>
    <property type="project" value="UniProtKB-KW"/>
</dbReference>
<dbReference type="PANTHER" id="PTHR43687">
    <property type="entry name" value="ADENYLYLSULFATE REDUCTASE, BETA SUBUNIT"/>
    <property type="match status" value="1"/>
</dbReference>
<gene>
    <name evidence="6" type="ordered locus">Ethha_0976</name>
</gene>
<evidence type="ECO:0000256" key="4">
    <source>
        <dbReference type="ARBA" id="ARBA00023014"/>
    </source>
</evidence>
<dbReference type="SUPFAM" id="SSF54862">
    <property type="entry name" value="4Fe-4S ferredoxins"/>
    <property type="match status" value="1"/>
</dbReference>
<protein>
    <submittedName>
        <fullName evidence="6">Ferredoxin</fullName>
    </submittedName>
</protein>
<dbReference type="eggNOG" id="COG4231">
    <property type="taxonomic scope" value="Bacteria"/>
</dbReference>
<name>E6U3W2_ETHHY</name>
<evidence type="ECO:0000313" key="6">
    <source>
        <dbReference type="EMBL" id="ADU26529.1"/>
    </source>
</evidence>
<dbReference type="GO" id="GO:0046872">
    <property type="term" value="F:metal ion binding"/>
    <property type="evidence" value="ECO:0007669"/>
    <property type="project" value="UniProtKB-KW"/>
</dbReference>
<dbReference type="InterPro" id="IPR050572">
    <property type="entry name" value="Fe-S_Ferredoxin"/>
</dbReference>
<keyword evidence="3" id="KW-0408">Iron</keyword>
<keyword evidence="2" id="KW-0479">Metal-binding</keyword>
<dbReference type="EMBL" id="CP002400">
    <property type="protein sequence ID" value="ADU26529.1"/>
    <property type="molecule type" value="Genomic_DNA"/>
</dbReference>
<keyword evidence="7" id="KW-1185">Reference proteome</keyword>
<keyword evidence="1" id="KW-0004">4Fe-4S</keyword>
<feature type="domain" description="4Fe-4S ferredoxin-type" evidence="5">
    <location>
        <begin position="41"/>
        <end position="70"/>
    </location>
</feature>
<dbReference type="AlphaFoldDB" id="E6U3W2"/>
<dbReference type="NCBIfam" id="NF040864">
    <property type="entry name" value="HgcB_ferredoxin"/>
    <property type="match status" value="1"/>
</dbReference>
<keyword evidence="4" id="KW-0411">Iron-sulfur</keyword>
<dbReference type="HOGENOM" id="CLU_158022_0_0_9"/>
<dbReference type="Gene3D" id="3.30.70.20">
    <property type="match status" value="2"/>
</dbReference>
<dbReference type="KEGG" id="eha:Ethha_0976"/>
<accession>E6U3W2</accession>
<dbReference type="Proteomes" id="UP000001551">
    <property type="component" value="Chromosome"/>
</dbReference>
<evidence type="ECO:0000256" key="2">
    <source>
        <dbReference type="ARBA" id="ARBA00022723"/>
    </source>
</evidence>
<dbReference type="PANTHER" id="PTHR43687:SF4">
    <property type="entry name" value="BLR5484 PROTEIN"/>
    <property type="match status" value="1"/>
</dbReference>
<organism evidence="6 7">
    <name type="scientific">Ethanoligenens harbinense (strain DSM 18485 / JCM 12961 / CGMCC 1.5033 / YUAN-3)</name>
    <dbReference type="NCBI Taxonomy" id="663278"/>
    <lineage>
        <taxon>Bacteria</taxon>
        <taxon>Bacillati</taxon>
        <taxon>Bacillota</taxon>
        <taxon>Clostridia</taxon>
        <taxon>Eubacteriales</taxon>
        <taxon>Oscillospiraceae</taxon>
        <taxon>Ethanoligenens</taxon>
    </lineage>
</organism>
<evidence type="ECO:0000256" key="1">
    <source>
        <dbReference type="ARBA" id="ARBA00022485"/>
    </source>
</evidence>
<evidence type="ECO:0000256" key="3">
    <source>
        <dbReference type="ARBA" id="ARBA00023004"/>
    </source>
</evidence>
<dbReference type="STRING" id="663278.Ethha_0976"/>
<dbReference type="InterPro" id="IPR017900">
    <property type="entry name" value="4Fe4S_Fe_S_CS"/>
</dbReference>
<dbReference type="InterPro" id="IPR017896">
    <property type="entry name" value="4Fe4S_Fe-S-bd"/>
</dbReference>
<dbReference type="PROSITE" id="PS00198">
    <property type="entry name" value="4FE4S_FER_1"/>
    <property type="match status" value="1"/>
</dbReference>
<evidence type="ECO:0000259" key="5">
    <source>
        <dbReference type="PROSITE" id="PS51379"/>
    </source>
</evidence>